<feature type="coiled-coil region" evidence="1">
    <location>
        <begin position="36"/>
        <end position="70"/>
    </location>
</feature>
<dbReference type="EMBL" id="BGPR01028510">
    <property type="protein sequence ID" value="GBN99702.1"/>
    <property type="molecule type" value="Genomic_DNA"/>
</dbReference>
<comment type="caution">
    <text evidence="2">The sequence shown here is derived from an EMBL/GenBank/DDBJ whole genome shotgun (WGS) entry which is preliminary data.</text>
</comment>
<evidence type="ECO:0000256" key="1">
    <source>
        <dbReference type="SAM" id="Coils"/>
    </source>
</evidence>
<evidence type="ECO:0000313" key="2">
    <source>
        <dbReference type="EMBL" id="GBN99702.1"/>
    </source>
</evidence>
<proteinExistence type="predicted"/>
<reference evidence="2 3" key="1">
    <citation type="journal article" date="2019" name="Sci. Rep.">
        <title>Orb-weaving spider Araneus ventricosus genome elucidates the spidroin gene catalogue.</title>
        <authorList>
            <person name="Kono N."/>
            <person name="Nakamura H."/>
            <person name="Ohtoshi R."/>
            <person name="Moran D.A.P."/>
            <person name="Shinohara A."/>
            <person name="Yoshida Y."/>
            <person name="Fujiwara M."/>
            <person name="Mori M."/>
            <person name="Tomita M."/>
            <person name="Arakawa K."/>
        </authorList>
    </citation>
    <scope>NUCLEOTIDE SEQUENCE [LARGE SCALE GENOMIC DNA]</scope>
</reference>
<dbReference type="Proteomes" id="UP000499080">
    <property type="component" value="Unassembled WGS sequence"/>
</dbReference>
<evidence type="ECO:0000313" key="3">
    <source>
        <dbReference type="Proteomes" id="UP000499080"/>
    </source>
</evidence>
<dbReference type="OrthoDB" id="5957375at2759"/>
<organism evidence="2 3">
    <name type="scientific">Araneus ventricosus</name>
    <name type="common">Orbweaver spider</name>
    <name type="synonym">Epeira ventricosa</name>
    <dbReference type="NCBI Taxonomy" id="182803"/>
    <lineage>
        <taxon>Eukaryota</taxon>
        <taxon>Metazoa</taxon>
        <taxon>Ecdysozoa</taxon>
        <taxon>Arthropoda</taxon>
        <taxon>Chelicerata</taxon>
        <taxon>Arachnida</taxon>
        <taxon>Araneae</taxon>
        <taxon>Araneomorphae</taxon>
        <taxon>Entelegynae</taxon>
        <taxon>Araneoidea</taxon>
        <taxon>Araneidae</taxon>
        <taxon>Araneus</taxon>
    </lineage>
</organism>
<name>A0A4Y2TGF0_ARAVE</name>
<dbReference type="AlphaFoldDB" id="A0A4Y2TGF0"/>
<accession>A0A4Y2TGF0</accession>
<keyword evidence="1" id="KW-0175">Coiled coil</keyword>
<gene>
    <name evidence="2" type="ORF">AVEN_120228_1</name>
</gene>
<protein>
    <submittedName>
        <fullName evidence="2">Uncharacterized protein</fullName>
    </submittedName>
</protein>
<dbReference type="SUPFAM" id="SSF58113">
    <property type="entry name" value="Apolipoprotein A-I"/>
    <property type="match status" value="1"/>
</dbReference>
<sequence length="151" mass="17775">MLWTRPMDENFEMLLGMMKGMKAGREEMKAGQEEMKAGLEKKMEAGQERLEQVQEEMKDLIRAGKEEMRAHVESQIWLQQLMQFYRSELKTRRQQSGENLQVLLADVERLISLAYAECPLDVRESLAIQFFVDTIRDEETQLSTRVMDLRI</sequence>
<keyword evidence="3" id="KW-1185">Reference proteome</keyword>